<feature type="region of interest" description="Disordered" evidence="1">
    <location>
        <begin position="1"/>
        <end position="32"/>
    </location>
</feature>
<sequence>MCVLENESQPSWESISHTTLGESAPNASSSPSRKLVFPLVNHRCPSRLIQSSYLPFPQKVA</sequence>
<proteinExistence type="predicted"/>
<accession>A0A2T3BC33</accession>
<organism evidence="2 3">
    <name type="scientific">Amorphotheca resinae ATCC 22711</name>
    <dbReference type="NCBI Taxonomy" id="857342"/>
    <lineage>
        <taxon>Eukaryota</taxon>
        <taxon>Fungi</taxon>
        <taxon>Dikarya</taxon>
        <taxon>Ascomycota</taxon>
        <taxon>Pezizomycotina</taxon>
        <taxon>Leotiomycetes</taxon>
        <taxon>Helotiales</taxon>
        <taxon>Amorphothecaceae</taxon>
        <taxon>Amorphotheca</taxon>
    </lineage>
</organism>
<dbReference type="AlphaFoldDB" id="A0A2T3BC33"/>
<name>A0A2T3BC33_AMORE</name>
<dbReference type="InParanoid" id="A0A2T3BC33"/>
<dbReference type="Proteomes" id="UP000241818">
    <property type="component" value="Unassembled WGS sequence"/>
</dbReference>
<evidence type="ECO:0000313" key="2">
    <source>
        <dbReference type="EMBL" id="PSS25897.1"/>
    </source>
</evidence>
<reference evidence="2 3" key="1">
    <citation type="journal article" date="2018" name="New Phytol.">
        <title>Comparative genomics and transcriptomics depict ericoid mycorrhizal fungi as versatile saprotrophs and plant mutualists.</title>
        <authorList>
            <person name="Martino E."/>
            <person name="Morin E."/>
            <person name="Grelet G.A."/>
            <person name="Kuo A."/>
            <person name="Kohler A."/>
            <person name="Daghino S."/>
            <person name="Barry K.W."/>
            <person name="Cichocki N."/>
            <person name="Clum A."/>
            <person name="Dockter R.B."/>
            <person name="Hainaut M."/>
            <person name="Kuo R.C."/>
            <person name="LaButti K."/>
            <person name="Lindahl B.D."/>
            <person name="Lindquist E.A."/>
            <person name="Lipzen A."/>
            <person name="Khouja H.R."/>
            <person name="Magnuson J."/>
            <person name="Murat C."/>
            <person name="Ohm R.A."/>
            <person name="Singer S.W."/>
            <person name="Spatafora J.W."/>
            <person name="Wang M."/>
            <person name="Veneault-Fourrey C."/>
            <person name="Henrissat B."/>
            <person name="Grigoriev I.V."/>
            <person name="Martin F.M."/>
            <person name="Perotto S."/>
        </authorList>
    </citation>
    <scope>NUCLEOTIDE SEQUENCE [LARGE SCALE GENOMIC DNA]</scope>
    <source>
        <strain evidence="2 3">ATCC 22711</strain>
    </source>
</reference>
<protein>
    <submittedName>
        <fullName evidence="2">Uncharacterized protein</fullName>
    </submittedName>
</protein>
<dbReference type="GeneID" id="36574453"/>
<gene>
    <name evidence="2" type="ORF">M430DRAFT_33441</name>
</gene>
<evidence type="ECO:0000256" key="1">
    <source>
        <dbReference type="SAM" id="MobiDB-lite"/>
    </source>
</evidence>
<evidence type="ECO:0000313" key="3">
    <source>
        <dbReference type="Proteomes" id="UP000241818"/>
    </source>
</evidence>
<keyword evidence="3" id="KW-1185">Reference proteome</keyword>
<dbReference type="RefSeq" id="XP_024724496.1">
    <property type="nucleotide sequence ID" value="XM_024866372.1"/>
</dbReference>
<dbReference type="EMBL" id="KZ679007">
    <property type="protein sequence ID" value="PSS25897.1"/>
    <property type="molecule type" value="Genomic_DNA"/>
</dbReference>